<feature type="chain" id="PRO_5045626506" description="Elicitor-like transglutaminase" evidence="2">
    <location>
        <begin position="22"/>
        <end position="696"/>
    </location>
</feature>
<dbReference type="EMBL" id="CAKLCB010000319">
    <property type="protein sequence ID" value="CAH0519879.1"/>
    <property type="molecule type" value="Genomic_DNA"/>
</dbReference>
<dbReference type="Pfam" id="PF16683">
    <property type="entry name" value="TGase_elicitor"/>
    <property type="match status" value="1"/>
</dbReference>
<evidence type="ECO:0008006" key="5">
    <source>
        <dbReference type="Google" id="ProtNLM"/>
    </source>
</evidence>
<feature type="compositionally biased region" description="Low complexity" evidence="1">
    <location>
        <begin position="563"/>
        <end position="573"/>
    </location>
</feature>
<proteinExistence type="predicted"/>
<feature type="compositionally biased region" description="Basic residues" evidence="1">
    <location>
        <begin position="655"/>
        <end position="665"/>
    </location>
</feature>
<protein>
    <recommendedName>
        <fullName evidence="5">Elicitor-like transglutaminase</fullName>
    </recommendedName>
</protein>
<dbReference type="InterPro" id="IPR032048">
    <property type="entry name" value="TGase_elicitor"/>
</dbReference>
<keyword evidence="4" id="KW-1185">Reference proteome</keyword>
<feature type="region of interest" description="Disordered" evidence="1">
    <location>
        <begin position="618"/>
        <end position="667"/>
    </location>
</feature>
<organism evidence="3 4">
    <name type="scientific">Peronospora belbahrii</name>
    <dbReference type="NCBI Taxonomy" id="622444"/>
    <lineage>
        <taxon>Eukaryota</taxon>
        <taxon>Sar</taxon>
        <taxon>Stramenopiles</taxon>
        <taxon>Oomycota</taxon>
        <taxon>Peronosporomycetes</taxon>
        <taxon>Peronosporales</taxon>
        <taxon>Peronosporaceae</taxon>
        <taxon>Peronospora</taxon>
    </lineage>
</organism>
<accession>A0ABN8D6L4</accession>
<evidence type="ECO:0000313" key="4">
    <source>
        <dbReference type="Proteomes" id="UP001158986"/>
    </source>
</evidence>
<feature type="region of interest" description="Disordered" evidence="1">
    <location>
        <begin position="442"/>
        <end position="573"/>
    </location>
</feature>
<comment type="caution">
    <text evidence="3">The sequence shown here is derived from an EMBL/GenBank/DDBJ whole genome shotgun (WGS) entry which is preliminary data.</text>
</comment>
<feature type="compositionally biased region" description="Low complexity" evidence="1">
    <location>
        <begin position="523"/>
        <end position="533"/>
    </location>
</feature>
<dbReference type="Proteomes" id="UP001158986">
    <property type="component" value="Unassembled WGS sequence"/>
</dbReference>
<evidence type="ECO:0000313" key="3">
    <source>
        <dbReference type="EMBL" id="CAH0519879.1"/>
    </source>
</evidence>
<gene>
    <name evidence="3" type="ORF">PBS001_LOCUS6392</name>
</gene>
<feature type="compositionally biased region" description="Low complexity" evidence="1">
    <location>
        <begin position="451"/>
        <end position="474"/>
    </location>
</feature>
<evidence type="ECO:0000256" key="2">
    <source>
        <dbReference type="SAM" id="SignalP"/>
    </source>
</evidence>
<feature type="signal peptide" evidence="2">
    <location>
        <begin position="1"/>
        <end position="21"/>
    </location>
</feature>
<dbReference type="Gene3D" id="3.30.40.240">
    <property type="entry name" value="Transglutaminase elicitor, body domain"/>
    <property type="match status" value="1"/>
</dbReference>
<keyword evidence="2" id="KW-0732">Signal</keyword>
<evidence type="ECO:0000256" key="1">
    <source>
        <dbReference type="SAM" id="MobiDB-lite"/>
    </source>
</evidence>
<sequence length="696" mass="75263">MVQWKLVCGFVAFFAVTTVNSSPIGLDQTLKDEVIYMDANFPGRGAQYSNLNPTAGTLAALHLSKKQRRLELTKSTDMLKIEKFFGLELETDITKLPTKCKHNPSPWPGSFWPTFCDSLNHKYSKKSESPAAKYAKAFGYDIKAFMDKISALKGVDSMKHREKCTKTAECKALNNTSVCAKRLGMKQGYCVPKWFGICHAWAPASILEAEPECAVEHNGVSFEPYDIKALLTLAYDGVKLPTIFTGTRFAGKDTAPNSTDQYGRFTDYRRRDISPGFFHIAITNIMCRFNSTFIIDIAAGNEVWNQPVHSYEILRLSWMTPKAVAKKYFKCDKYPFNDAATKIAVVTTRLRWVKEAGVNGPLVSTGIVEKYTASADYDYILETDETYHVLGGEWIAGSMKNHPDFMWFPASKPELSAITATGLNYSEVENLLIKSTGGNCKLASADKKNQTVAVDTSSSASSAELPEPASSDSSTPLAEPTDDSSAHTITDADAPSAEPTGHSPEPASIESATSAELTDDLAESGASASLAESTDGSTERATIDPNVLPAEYTDEKPKPPLTKPSEAASPAAPTADFTALLNVPGSTATAVLTKPVSTIANPPPAPPVDAKTLPAPLEDVKTLPAPPEDVKAPAPPEDVKAPAPAPEDTIDISYHRKASGPKKSKNFMLNRVLTQVAASTIRHSASTNTDSKQQEQ</sequence>
<reference evidence="3 4" key="1">
    <citation type="submission" date="2021-11" db="EMBL/GenBank/DDBJ databases">
        <authorList>
            <person name="Islam A."/>
            <person name="Islam S."/>
            <person name="Flora M.S."/>
            <person name="Rahman M."/>
            <person name="Ziaur R.M."/>
            <person name="Epstein J.H."/>
            <person name="Hassan M."/>
            <person name="Klassen M."/>
            <person name="Woodard K."/>
            <person name="Webb A."/>
            <person name="Webby R.J."/>
            <person name="El Zowalaty M.E."/>
        </authorList>
    </citation>
    <scope>NUCLEOTIDE SEQUENCE [LARGE SCALE GENOMIC DNA]</scope>
    <source>
        <strain evidence="3">Pbs1</strain>
    </source>
</reference>
<name>A0ABN8D6L4_9STRA</name>